<dbReference type="PROSITE" id="PS51257">
    <property type="entry name" value="PROKAR_LIPOPROTEIN"/>
    <property type="match status" value="1"/>
</dbReference>
<dbReference type="Proteomes" id="UP000327179">
    <property type="component" value="Chromosome"/>
</dbReference>
<evidence type="ECO:0008006" key="4">
    <source>
        <dbReference type="Google" id="ProtNLM"/>
    </source>
</evidence>
<accession>A0A5J6QQ95</accession>
<reference evidence="2 3" key="1">
    <citation type="submission" date="2019-08" db="EMBL/GenBank/DDBJ databases">
        <title>Whole-genome Sequencing of e-waste polymer degrading bacterium Pseudomonas sp. strain PE08.</title>
        <authorList>
            <person name="Kirdat K."/>
            <person name="Debbarma P."/>
            <person name="Narawade N."/>
            <person name="Suyal D."/>
            <person name="Thorat V."/>
            <person name="Shouche Y."/>
            <person name="Goel R."/>
            <person name="Yadav A."/>
        </authorList>
    </citation>
    <scope>NUCLEOTIDE SEQUENCE [LARGE SCALE GENOMIC DNA]</scope>
    <source>
        <strain evidence="2 3">PE08</strain>
    </source>
</reference>
<dbReference type="KEGG" id="plal:FXN65_12270"/>
<name>A0A5J6QQ95_9GAMM</name>
<evidence type="ECO:0000313" key="3">
    <source>
        <dbReference type="Proteomes" id="UP000327179"/>
    </source>
</evidence>
<dbReference type="AlphaFoldDB" id="A0A5J6QQ95"/>
<organism evidence="2 3">
    <name type="scientific">Metapseudomonas lalkuanensis</name>
    <dbReference type="NCBI Taxonomy" id="2604832"/>
    <lineage>
        <taxon>Bacteria</taxon>
        <taxon>Pseudomonadati</taxon>
        <taxon>Pseudomonadota</taxon>
        <taxon>Gammaproteobacteria</taxon>
        <taxon>Pseudomonadales</taxon>
        <taxon>Pseudomonadaceae</taxon>
        <taxon>Metapseudomonas</taxon>
    </lineage>
</organism>
<keyword evidence="3" id="KW-1185">Reference proteome</keyword>
<protein>
    <recommendedName>
        <fullName evidence="4">Lipoprotein</fullName>
    </recommendedName>
</protein>
<feature type="signal peptide" evidence="1">
    <location>
        <begin position="1"/>
        <end position="29"/>
    </location>
</feature>
<feature type="chain" id="PRO_5023879247" description="Lipoprotein" evidence="1">
    <location>
        <begin position="30"/>
        <end position="184"/>
    </location>
</feature>
<sequence>MNHKKNLIKPLAAALLAAMLGGCAMQAPAPVKPVALDNEDWYQIRTEKELFVFDDYATYREFVKSGTTPVKHSVGKKDGFGRDIVLVLKSADQGKDVKTLSAQRFLDISMPPAQPFYGELRDEEGIIYVFSRYGDMMDMYRIGEPTFSYVDIGGGPDGQRVVYVLAKEEPKPVKQIALFHDKYK</sequence>
<proteinExistence type="predicted"/>
<evidence type="ECO:0000313" key="2">
    <source>
        <dbReference type="EMBL" id="QEY62809.1"/>
    </source>
</evidence>
<evidence type="ECO:0000256" key="1">
    <source>
        <dbReference type="SAM" id="SignalP"/>
    </source>
</evidence>
<keyword evidence="1" id="KW-0732">Signal</keyword>
<gene>
    <name evidence="2" type="ORF">FXN65_12270</name>
</gene>
<dbReference type="RefSeq" id="WP_151133465.1">
    <property type="nucleotide sequence ID" value="NZ_CP043311.1"/>
</dbReference>
<dbReference type="EMBL" id="CP043311">
    <property type="protein sequence ID" value="QEY62809.1"/>
    <property type="molecule type" value="Genomic_DNA"/>
</dbReference>